<dbReference type="EMBL" id="GBXM01029357">
    <property type="protein sequence ID" value="JAH79220.1"/>
    <property type="molecule type" value="Transcribed_RNA"/>
</dbReference>
<accession>A0A0E9VPA9</accession>
<organism evidence="1">
    <name type="scientific">Anguilla anguilla</name>
    <name type="common">European freshwater eel</name>
    <name type="synonym">Muraena anguilla</name>
    <dbReference type="NCBI Taxonomy" id="7936"/>
    <lineage>
        <taxon>Eukaryota</taxon>
        <taxon>Metazoa</taxon>
        <taxon>Chordata</taxon>
        <taxon>Craniata</taxon>
        <taxon>Vertebrata</taxon>
        <taxon>Euteleostomi</taxon>
        <taxon>Actinopterygii</taxon>
        <taxon>Neopterygii</taxon>
        <taxon>Teleostei</taxon>
        <taxon>Anguilliformes</taxon>
        <taxon>Anguillidae</taxon>
        <taxon>Anguilla</taxon>
    </lineage>
</organism>
<dbReference type="AlphaFoldDB" id="A0A0E9VPA9"/>
<protein>
    <submittedName>
        <fullName evidence="1">Uncharacterized protein</fullName>
    </submittedName>
</protein>
<reference evidence="1" key="1">
    <citation type="submission" date="2014-11" db="EMBL/GenBank/DDBJ databases">
        <authorList>
            <person name="Amaro Gonzalez C."/>
        </authorList>
    </citation>
    <scope>NUCLEOTIDE SEQUENCE</scope>
</reference>
<name>A0A0E9VPA9_ANGAN</name>
<sequence length="20" mass="2355">MILDPPFVCFFCLFVFESLS</sequence>
<proteinExistence type="predicted"/>
<reference evidence="1" key="2">
    <citation type="journal article" date="2015" name="Fish Shellfish Immunol.">
        <title>Early steps in the European eel (Anguilla anguilla)-Vibrio vulnificus interaction in the gills: Role of the RtxA13 toxin.</title>
        <authorList>
            <person name="Callol A."/>
            <person name="Pajuelo D."/>
            <person name="Ebbesson L."/>
            <person name="Teles M."/>
            <person name="MacKenzie S."/>
            <person name="Amaro C."/>
        </authorList>
    </citation>
    <scope>NUCLEOTIDE SEQUENCE</scope>
</reference>
<evidence type="ECO:0000313" key="1">
    <source>
        <dbReference type="EMBL" id="JAH79220.1"/>
    </source>
</evidence>